<accession>A0A843WAI8</accession>
<proteinExistence type="predicted"/>
<comment type="caution">
    <text evidence="2">The sequence shown here is derived from an EMBL/GenBank/DDBJ whole genome shotgun (WGS) entry which is preliminary data.</text>
</comment>
<sequence length="159" mass="17324">MAIDVPSEVPSPSSPLSSSSSQHHSRIRMGGCEVETLVDLLGVAGQRPWLPIVLCCSSRDELDAVCATVSNLSYISLSLLYSDLAEFERALVLERFRHATTEWSRVSARPEETDGSEQAQSHMMVVTDACLPLVASGESPIQARTSEYYTSLCLKAYAL</sequence>
<organism evidence="2 3">
    <name type="scientific">Colocasia esculenta</name>
    <name type="common">Wild taro</name>
    <name type="synonym">Arum esculentum</name>
    <dbReference type="NCBI Taxonomy" id="4460"/>
    <lineage>
        <taxon>Eukaryota</taxon>
        <taxon>Viridiplantae</taxon>
        <taxon>Streptophyta</taxon>
        <taxon>Embryophyta</taxon>
        <taxon>Tracheophyta</taxon>
        <taxon>Spermatophyta</taxon>
        <taxon>Magnoliopsida</taxon>
        <taxon>Liliopsida</taxon>
        <taxon>Araceae</taxon>
        <taxon>Aroideae</taxon>
        <taxon>Colocasieae</taxon>
        <taxon>Colocasia</taxon>
    </lineage>
</organism>
<dbReference type="AlphaFoldDB" id="A0A843WAI8"/>
<evidence type="ECO:0000313" key="2">
    <source>
        <dbReference type="EMBL" id="MQM04417.1"/>
    </source>
</evidence>
<name>A0A843WAI8_COLES</name>
<dbReference type="OrthoDB" id="547098at2759"/>
<dbReference type="Proteomes" id="UP000652761">
    <property type="component" value="Unassembled WGS sequence"/>
</dbReference>
<gene>
    <name evidence="2" type="ORF">Taro_037215</name>
</gene>
<feature type="compositionally biased region" description="Low complexity" evidence="1">
    <location>
        <begin position="1"/>
        <end position="21"/>
    </location>
</feature>
<reference evidence="2" key="1">
    <citation type="submission" date="2017-07" db="EMBL/GenBank/DDBJ databases">
        <title>Taro Niue Genome Assembly and Annotation.</title>
        <authorList>
            <person name="Atibalentja N."/>
            <person name="Keating K."/>
            <person name="Fields C.J."/>
        </authorList>
    </citation>
    <scope>NUCLEOTIDE SEQUENCE</scope>
    <source>
        <strain evidence="2">Niue_2</strain>
        <tissue evidence="2">Leaf</tissue>
    </source>
</reference>
<evidence type="ECO:0000256" key="1">
    <source>
        <dbReference type="SAM" id="MobiDB-lite"/>
    </source>
</evidence>
<keyword evidence="3" id="KW-1185">Reference proteome</keyword>
<evidence type="ECO:0000313" key="3">
    <source>
        <dbReference type="Proteomes" id="UP000652761"/>
    </source>
</evidence>
<dbReference type="EMBL" id="NMUH01003211">
    <property type="protein sequence ID" value="MQM04417.1"/>
    <property type="molecule type" value="Genomic_DNA"/>
</dbReference>
<protein>
    <submittedName>
        <fullName evidence="2">Uncharacterized protein</fullName>
    </submittedName>
</protein>
<feature type="region of interest" description="Disordered" evidence="1">
    <location>
        <begin position="1"/>
        <end position="23"/>
    </location>
</feature>